<evidence type="ECO:0000313" key="4">
    <source>
        <dbReference type="Proteomes" id="UP000317722"/>
    </source>
</evidence>
<sequence>MPCAALAASGAASKGVDVRIDDSRITESSGLALSVRHPHTVWTGNDSGDTARVFAIDTETGKTVGVHTFDTEVRDVEALAITPQGRMLVADIGDNDSARPVVRVFWFDEPELGSTSGAWASWELSYPDGPHNAESIAVDPTSGRVFVVTKGRPGAVYALPATPSRKGVNRLTKVGPAPDIATDAVFLQGGSGLAVRTYTSLVVLDPDTWRETSYQVLPLQPQGETLALAPDGNGLLVGTEGTHSRIQQVAINVPASSTTTTAPSPTATPGGAPATSGQSQPQTQSQTRAVGDGEGSRLVANRGELFAGLGACAGLVLLAYLIARLARRGRR</sequence>
<dbReference type="InterPro" id="IPR011044">
    <property type="entry name" value="Quino_amine_DH_bsu"/>
</dbReference>
<evidence type="ECO:0000256" key="1">
    <source>
        <dbReference type="SAM" id="MobiDB-lite"/>
    </source>
</evidence>
<dbReference type="Gene3D" id="2.130.10.10">
    <property type="entry name" value="YVTN repeat-like/Quinoprotein amine dehydrogenase"/>
    <property type="match status" value="1"/>
</dbReference>
<dbReference type="InterPro" id="IPR015943">
    <property type="entry name" value="WD40/YVTN_repeat-like_dom_sf"/>
</dbReference>
<dbReference type="EMBL" id="RCZM01000004">
    <property type="protein sequence ID" value="TPG16194.1"/>
    <property type="molecule type" value="Genomic_DNA"/>
</dbReference>
<dbReference type="AlphaFoldDB" id="A0A502CU24"/>
<keyword evidence="2" id="KW-0812">Transmembrane</keyword>
<evidence type="ECO:0000313" key="3">
    <source>
        <dbReference type="EMBL" id="TPG16194.1"/>
    </source>
</evidence>
<feature type="transmembrane region" description="Helical" evidence="2">
    <location>
        <begin position="305"/>
        <end position="323"/>
    </location>
</feature>
<keyword evidence="2" id="KW-1133">Transmembrane helix</keyword>
<gene>
    <name evidence="3" type="ORF">EAH86_13355</name>
</gene>
<name>A0A502CU24_9MICO</name>
<reference evidence="3 4" key="1">
    <citation type="journal article" date="2019" name="Environ. Microbiol.">
        <title>Species interactions and distinct microbial communities in high Arctic permafrost affected cryosols are associated with the CH4 and CO2 gas fluxes.</title>
        <authorList>
            <person name="Altshuler I."/>
            <person name="Hamel J."/>
            <person name="Turney S."/>
            <person name="Magnuson E."/>
            <person name="Levesque R."/>
            <person name="Greer C."/>
            <person name="Whyte L.G."/>
        </authorList>
    </citation>
    <scope>NUCLEOTIDE SEQUENCE [LARGE SCALE GENOMIC DNA]</scope>
    <source>
        <strain evidence="3 4">S9.3A</strain>
    </source>
</reference>
<protein>
    <recommendedName>
        <fullName evidence="5">WD40 repeat domain-containing protein</fullName>
    </recommendedName>
</protein>
<comment type="caution">
    <text evidence="3">The sequence shown here is derived from an EMBL/GenBank/DDBJ whole genome shotgun (WGS) entry which is preliminary data.</text>
</comment>
<keyword evidence="2" id="KW-0472">Membrane</keyword>
<proteinExistence type="predicted"/>
<organism evidence="3 4">
    <name type="scientific">Pedococcus bigeumensis</name>
    <dbReference type="NCBI Taxonomy" id="433644"/>
    <lineage>
        <taxon>Bacteria</taxon>
        <taxon>Bacillati</taxon>
        <taxon>Actinomycetota</taxon>
        <taxon>Actinomycetes</taxon>
        <taxon>Micrococcales</taxon>
        <taxon>Intrasporangiaceae</taxon>
        <taxon>Pedococcus</taxon>
    </lineage>
</organism>
<feature type="compositionally biased region" description="Low complexity" evidence="1">
    <location>
        <begin position="255"/>
        <end position="287"/>
    </location>
</feature>
<keyword evidence="4" id="KW-1185">Reference proteome</keyword>
<accession>A0A502CU24</accession>
<dbReference type="SUPFAM" id="SSF50969">
    <property type="entry name" value="YVTN repeat-like/Quinoprotein amine dehydrogenase"/>
    <property type="match status" value="1"/>
</dbReference>
<dbReference type="Proteomes" id="UP000317722">
    <property type="component" value="Unassembled WGS sequence"/>
</dbReference>
<evidence type="ECO:0008006" key="5">
    <source>
        <dbReference type="Google" id="ProtNLM"/>
    </source>
</evidence>
<evidence type="ECO:0000256" key="2">
    <source>
        <dbReference type="SAM" id="Phobius"/>
    </source>
</evidence>
<feature type="region of interest" description="Disordered" evidence="1">
    <location>
        <begin position="255"/>
        <end position="293"/>
    </location>
</feature>